<sequence>MNTNYFYKKYVIAILLISSTIFTGCEKFLDTQPQGSYTLDNYPYPQGGGPFDEFIFGVYDDLRSYSVHVDGFINATSIRSDDADKGSTANDGGADVFGMDNFPVLTTSGRANALWTGFLGIVTKCNEAIYQVESNDDIVSDEEIKQQTIGEARFFRGYAYFMLVRLFGRVPLIDKMLDDPAQQLNIRQNSVAEIYKFIEDDLNFAAANLPLSWDERFIGRATQGAANGILAKVYLTQGKWAQASSAAQKVMTSGQYDLTTDYAKIFGEDGENSSESVFEVQATASPTVTQTNGTQYASIQGVRGAGNWNLGWGWNVPSDVLEAAYEPEDPRKARTILYSSTNTTENFTIYSELMPRYPSDVPNPRYNHKVLGSPNLRNTISRGCWWMNIRILRYADVVLMYAEAANELGQTEEARTALNSIRARARRGAAEGILPDVATNNQNTLRNAIRHERRIELAMEHDRFFDIVRWGIAKQMLDAAGKTNFRIGRDELLPIPQAQIDLSKGVLEQNPGY</sequence>
<dbReference type="Proteomes" id="UP000651112">
    <property type="component" value="Unassembled WGS sequence"/>
</dbReference>
<evidence type="ECO:0000256" key="4">
    <source>
        <dbReference type="ARBA" id="ARBA00023136"/>
    </source>
</evidence>
<dbReference type="InterPro" id="IPR012944">
    <property type="entry name" value="SusD_RagB_dom"/>
</dbReference>
<gene>
    <name evidence="8" type="ORF">H8B21_07560</name>
</gene>
<evidence type="ECO:0000256" key="1">
    <source>
        <dbReference type="ARBA" id="ARBA00004442"/>
    </source>
</evidence>
<feature type="domain" description="RagB/SusD" evidence="6">
    <location>
        <begin position="326"/>
        <end position="513"/>
    </location>
</feature>
<evidence type="ECO:0000256" key="5">
    <source>
        <dbReference type="ARBA" id="ARBA00023237"/>
    </source>
</evidence>
<dbReference type="SUPFAM" id="SSF48452">
    <property type="entry name" value="TPR-like"/>
    <property type="match status" value="1"/>
</dbReference>
<dbReference type="RefSeq" id="WP_190313193.1">
    <property type="nucleotide sequence ID" value="NZ_JACNYL010000002.1"/>
</dbReference>
<dbReference type="Pfam" id="PF14322">
    <property type="entry name" value="SusD-like_3"/>
    <property type="match status" value="1"/>
</dbReference>
<reference evidence="8 9" key="1">
    <citation type="submission" date="2020-08" db="EMBL/GenBank/DDBJ databases">
        <title>Sphingobacterium sp. DN00404 isolated from aquaculture water.</title>
        <authorList>
            <person name="Zhang M."/>
        </authorList>
    </citation>
    <scope>NUCLEOTIDE SEQUENCE [LARGE SCALE GENOMIC DNA]</scope>
    <source>
        <strain evidence="8 9">KCTC 42746</strain>
    </source>
</reference>
<keyword evidence="4" id="KW-0472">Membrane</keyword>
<keyword evidence="5" id="KW-0998">Cell outer membrane</keyword>
<organism evidence="8 9">
    <name type="scientific">Sphingobacterium chuzhouense</name>
    <dbReference type="NCBI Taxonomy" id="1742264"/>
    <lineage>
        <taxon>Bacteria</taxon>
        <taxon>Pseudomonadati</taxon>
        <taxon>Bacteroidota</taxon>
        <taxon>Sphingobacteriia</taxon>
        <taxon>Sphingobacteriales</taxon>
        <taxon>Sphingobacteriaceae</taxon>
        <taxon>Sphingobacterium</taxon>
    </lineage>
</organism>
<dbReference type="CDD" id="cd08977">
    <property type="entry name" value="SusD"/>
    <property type="match status" value="1"/>
</dbReference>
<dbReference type="InterPro" id="IPR033985">
    <property type="entry name" value="SusD-like_N"/>
</dbReference>
<dbReference type="Pfam" id="PF07980">
    <property type="entry name" value="SusD_RagB"/>
    <property type="match status" value="1"/>
</dbReference>
<dbReference type="EMBL" id="JACNYL010000002">
    <property type="protein sequence ID" value="MBD1421425.1"/>
    <property type="molecule type" value="Genomic_DNA"/>
</dbReference>
<accession>A0ABR7XQI4</accession>
<evidence type="ECO:0000259" key="7">
    <source>
        <dbReference type="Pfam" id="PF14322"/>
    </source>
</evidence>
<comment type="subcellular location">
    <subcellularLocation>
        <location evidence="1">Cell outer membrane</location>
    </subcellularLocation>
</comment>
<dbReference type="Gene3D" id="1.25.40.390">
    <property type="match status" value="1"/>
</dbReference>
<dbReference type="InterPro" id="IPR011990">
    <property type="entry name" value="TPR-like_helical_dom_sf"/>
</dbReference>
<evidence type="ECO:0000256" key="2">
    <source>
        <dbReference type="ARBA" id="ARBA00006275"/>
    </source>
</evidence>
<comment type="caution">
    <text evidence="8">The sequence shown here is derived from an EMBL/GenBank/DDBJ whole genome shotgun (WGS) entry which is preliminary data.</text>
</comment>
<evidence type="ECO:0000313" key="9">
    <source>
        <dbReference type="Proteomes" id="UP000651112"/>
    </source>
</evidence>
<evidence type="ECO:0000313" key="8">
    <source>
        <dbReference type="EMBL" id="MBD1421425.1"/>
    </source>
</evidence>
<proteinExistence type="inferred from homology"/>
<protein>
    <submittedName>
        <fullName evidence="8">RagB/SusD family nutrient uptake outer membrane protein</fullName>
    </submittedName>
</protein>
<evidence type="ECO:0000259" key="6">
    <source>
        <dbReference type="Pfam" id="PF07980"/>
    </source>
</evidence>
<name>A0ABR7XQI4_9SPHI</name>
<evidence type="ECO:0000256" key="3">
    <source>
        <dbReference type="ARBA" id="ARBA00022729"/>
    </source>
</evidence>
<keyword evidence="3" id="KW-0732">Signal</keyword>
<keyword evidence="9" id="KW-1185">Reference proteome</keyword>
<feature type="domain" description="SusD-like N-terminal" evidence="7">
    <location>
        <begin position="109"/>
        <end position="235"/>
    </location>
</feature>
<comment type="similarity">
    <text evidence="2">Belongs to the SusD family.</text>
</comment>